<dbReference type="NCBIfam" id="TIGR01782">
    <property type="entry name" value="TonB-Xanth-Caul"/>
    <property type="match status" value="1"/>
</dbReference>
<comment type="similarity">
    <text evidence="8 9">Belongs to the TonB-dependent receptor family.</text>
</comment>
<evidence type="ECO:0000256" key="4">
    <source>
        <dbReference type="ARBA" id="ARBA00022692"/>
    </source>
</evidence>
<dbReference type="CDD" id="cd01347">
    <property type="entry name" value="ligand_gated_channel"/>
    <property type="match status" value="1"/>
</dbReference>
<keyword evidence="11" id="KW-0732">Signal</keyword>
<comment type="caution">
    <text evidence="14">The sequence shown here is derived from an EMBL/GenBank/DDBJ whole genome shotgun (WGS) entry which is preliminary data.</text>
</comment>
<evidence type="ECO:0000256" key="5">
    <source>
        <dbReference type="ARBA" id="ARBA00023077"/>
    </source>
</evidence>
<evidence type="ECO:0000313" key="15">
    <source>
        <dbReference type="Proteomes" id="UP000652567"/>
    </source>
</evidence>
<dbReference type="InterPro" id="IPR037066">
    <property type="entry name" value="Plug_dom_sf"/>
</dbReference>
<keyword evidence="5 9" id="KW-0798">TonB box</keyword>
<evidence type="ECO:0000256" key="7">
    <source>
        <dbReference type="ARBA" id="ARBA00023237"/>
    </source>
</evidence>
<keyword evidence="14" id="KW-0675">Receptor</keyword>
<dbReference type="RefSeq" id="WP_193910558.1">
    <property type="nucleotide sequence ID" value="NZ_PRDL01000001.1"/>
</dbReference>
<evidence type="ECO:0000256" key="6">
    <source>
        <dbReference type="ARBA" id="ARBA00023136"/>
    </source>
</evidence>
<organism evidence="14 15">
    <name type="scientific">Cellvibrio polysaccharolyticus</name>
    <dbReference type="NCBI Taxonomy" id="2082724"/>
    <lineage>
        <taxon>Bacteria</taxon>
        <taxon>Pseudomonadati</taxon>
        <taxon>Pseudomonadota</taxon>
        <taxon>Gammaproteobacteria</taxon>
        <taxon>Cellvibrionales</taxon>
        <taxon>Cellvibrionaceae</taxon>
        <taxon>Cellvibrio</taxon>
    </lineage>
</organism>
<evidence type="ECO:0000256" key="2">
    <source>
        <dbReference type="ARBA" id="ARBA00022448"/>
    </source>
</evidence>
<evidence type="ECO:0000256" key="10">
    <source>
        <dbReference type="SAM" id="MobiDB-lite"/>
    </source>
</evidence>
<evidence type="ECO:0000313" key="14">
    <source>
        <dbReference type="EMBL" id="MBE8718197.1"/>
    </source>
</evidence>
<dbReference type="AlphaFoldDB" id="A0A928YUP4"/>
<protein>
    <submittedName>
        <fullName evidence="14">TonB-dependent receptor</fullName>
    </submittedName>
</protein>
<feature type="domain" description="TonB-dependent receptor-like beta-barrel" evidence="12">
    <location>
        <begin position="408"/>
        <end position="877"/>
    </location>
</feature>
<dbReference type="EMBL" id="PRDL01000001">
    <property type="protein sequence ID" value="MBE8718197.1"/>
    <property type="molecule type" value="Genomic_DNA"/>
</dbReference>
<keyword evidence="4 8" id="KW-0812">Transmembrane</keyword>
<evidence type="ECO:0000256" key="9">
    <source>
        <dbReference type="RuleBase" id="RU003357"/>
    </source>
</evidence>
<proteinExistence type="inferred from homology"/>
<sequence length="908" mass="100002">MNNKNFSKKLLALSVFAASVGALPAFAQSGASAIEEVIVTGSFRDSLTNALNVKRTATAAVDSIVADDIASFPDNNLAEAMQRVPGVNIDRVGGEGKQISVRGLSADFTRVRVNGMETISTGVGNGGRAFDFNIFASELFSRIDVRKSQSAEVAEGSLGATVDLATGKPLDYDAFTFVTSFQGGYNDQSESVDPRGTALISFTNEPGTFGALFSVAYSEREVDQTGHNTGRWESNTNTGTNRWANSADLPSEVNNAFHPRFPRQLDRNIQIERTGLTGALQWKPSDRSLLTLDALYADIGNQTSEYTLTPISLARTGATGRVETTVNDYFYDADIKGLTYANLSGVDVRNEHFRQDWETKFQQFSLTFDHEFDDDFRMKAIVGTSESKYRMKSEVTAIFEAFNQDMSYDYRDNFKYGNVSYGFDVTDPSNYLVSELRDRPSATDNTYDTASIDLAHDFQAGAVDLTLKTGLSWKKFEFENVQHTRDRAVINQNNHTNLAINVPAGCGLTMADLSVGQNLGSVYQAGGSAPAFFRPDLNAVIDRYNLMDDPTCFPLTLNQGSDRSVTEESEGVFVQLDFSTELAGLPFRGDVGVRHVKTDQRSDGRVSGVRQEITRNYNDTLPSVNLVLEPVEDVLVRASWSEVMSRPSLGSLTPGGSVDLFNRGLSAGNPYLDPFRAKATDLSAEWYFAEESMVSLAWFKKDIESFPESIRTSLPWSDLRAMGYSDSLLASGPATVNDIFQYSTSINGNGGTLDGWELQYQQPFNFGPRWLHDFGIKANYTWIESKIDGGVDTNGNSITTRLNGQSKISWNATLWYENESGFSGRVSMTHRDGFQRQTTANAGTPGVDATDAVRVVDAAFSYRLNDNIKLSFDALNLTDEPETWLQSGYIDTIITSGRQYYAGIQYSF</sequence>
<name>A0A928YUP4_9GAMM</name>
<dbReference type="Gene3D" id="2.170.130.10">
    <property type="entry name" value="TonB-dependent receptor, plug domain"/>
    <property type="match status" value="1"/>
</dbReference>
<dbReference type="Gene3D" id="2.40.170.20">
    <property type="entry name" value="TonB-dependent receptor, beta-barrel domain"/>
    <property type="match status" value="1"/>
</dbReference>
<evidence type="ECO:0000256" key="3">
    <source>
        <dbReference type="ARBA" id="ARBA00022452"/>
    </source>
</evidence>
<dbReference type="PANTHER" id="PTHR40980">
    <property type="entry name" value="PLUG DOMAIN-CONTAINING PROTEIN"/>
    <property type="match status" value="1"/>
</dbReference>
<dbReference type="InterPro" id="IPR012910">
    <property type="entry name" value="Plug_dom"/>
</dbReference>
<dbReference type="Pfam" id="PF07715">
    <property type="entry name" value="Plug"/>
    <property type="match status" value="1"/>
</dbReference>
<evidence type="ECO:0000256" key="8">
    <source>
        <dbReference type="PROSITE-ProRule" id="PRU01360"/>
    </source>
</evidence>
<comment type="subcellular location">
    <subcellularLocation>
        <location evidence="1 8">Cell outer membrane</location>
        <topology evidence="1 8">Multi-pass membrane protein</topology>
    </subcellularLocation>
</comment>
<keyword evidence="15" id="KW-1185">Reference proteome</keyword>
<keyword evidence="7 8" id="KW-0998">Cell outer membrane</keyword>
<feature type="domain" description="TonB-dependent receptor plug" evidence="13">
    <location>
        <begin position="54"/>
        <end position="160"/>
    </location>
</feature>
<feature type="region of interest" description="Disordered" evidence="10">
    <location>
        <begin position="224"/>
        <end position="247"/>
    </location>
</feature>
<evidence type="ECO:0000259" key="12">
    <source>
        <dbReference type="Pfam" id="PF00593"/>
    </source>
</evidence>
<dbReference type="SUPFAM" id="SSF56935">
    <property type="entry name" value="Porins"/>
    <property type="match status" value="1"/>
</dbReference>
<feature type="chain" id="PRO_5037127258" evidence="11">
    <location>
        <begin position="28"/>
        <end position="908"/>
    </location>
</feature>
<dbReference type="InterPro" id="IPR000531">
    <property type="entry name" value="Beta-barrel_TonB"/>
</dbReference>
<evidence type="ECO:0000259" key="13">
    <source>
        <dbReference type="Pfam" id="PF07715"/>
    </source>
</evidence>
<dbReference type="PROSITE" id="PS52016">
    <property type="entry name" value="TONB_DEPENDENT_REC_3"/>
    <property type="match status" value="1"/>
</dbReference>
<accession>A0A928YUP4</accession>
<evidence type="ECO:0000256" key="11">
    <source>
        <dbReference type="SAM" id="SignalP"/>
    </source>
</evidence>
<dbReference type="Pfam" id="PF00593">
    <property type="entry name" value="TonB_dep_Rec_b-barrel"/>
    <property type="match status" value="1"/>
</dbReference>
<dbReference type="Proteomes" id="UP000652567">
    <property type="component" value="Unassembled WGS sequence"/>
</dbReference>
<dbReference type="PANTHER" id="PTHR40980:SF3">
    <property type="entry name" value="TONB-DEPENDENT RECEPTOR-LIKE BETA-BARREL DOMAIN-CONTAINING PROTEIN"/>
    <property type="match status" value="1"/>
</dbReference>
<dbReference type="GO" id="GO:0009279">
    <property type="term" value="C:cell outer membrane"/>
    <property type="evidence" value="ECO:0007669"/>
    <property type="project" value="UniProtKB-SubCell"/>
</dbReference>
<keyword evidence="3 8" id="KW-1134">Transmembrane beta strand</keyword>
<reference evidence="14" key="1">
    <citation type="submission" date="2018-07" db="EMBL/GenBank/DDBJ databases">
        <title>Genome assembly of strain Ka43.</title>
        <authorList>
            <person name="Kukolya J."/>
            <person name="Nagy I."/>
            <person name="Horvath B."/>
            <person name="Toth A."/>
        </authorList>
    </citation>
    <scope>NUCLEOTIDE SEQUENCE</scope>
    <source>
        <strain evidence="14">KB43</strain>
    </source>
</reference>
<gene>
    <name evidence="14" type="ORF">C4F51_13465</name>
</gene>
<keyword evidence="6 8" id="KW-0472">Membrane</keyword>
<evidence type="ECO:0000256" key="1">
    <source>
        <dbReference type="ARBA" id="ARBA00004571"/>
    </source>
</evidence>
<dbReference type="InterPro" id="IPR010104">
    <property type="entry name" value="TonB_rcpt_bac"/>
</dbReference>
<dbReference type="InterPro" id="IPR039426">
    <property type="entry name" value="TonB-dep_rcpt-like"/>
</dbReference>
<feature type="compositionally biased region" description="Polar residues" evidence="10">
    <location>
        <begin position="225"/>
        <end position="244"/>
    </location>
</feature>
<dbReference type="InterPro" id="IPR036942">
    <property type="entry name" value="Beta-barrel_TonB_sf"/>
</dbReference>
<feature type="signal peptide" evidence="11">
    <location>
        <begin position="1"/>
        <end position="27"/>
    </location>
</feature>
<keyword evidence="2 8" id="KW-0813">Transport</keyword>